<feature type="chain" id="PRO_5034067931" evidence="2">
    <location>
        <begin position="21"/>
        <end position="123"/>
    </location>
</feature>
<organism evidence="3 4">
    <name type="scientific">Apophysomyces ossiformis</name>
    <dbReference type="NCBI Taxonomy" id="679940"/>
    <lineage>
        <taxon>Eukaryota</taxon>
        <taxon>Fungi</taxon>
        <taxon>Fungi incertae sedis</taxon>
        <taxon>Mucoromycota</taxon>
        <taxon>Mucoromycotina</taxon>
        <taxon>Mucoromycetes</taxon>
        <taxon>Mucorales</taxon>
        <taxon>Mucorineae</taxon>
        <taxon>Mucoraceae</taxon>
        <taxon>Apophysomyces</taxon>
    </lineage>
</organism>
<sequence length="123" mass="12882">MRFGILFVASCFYLGVTVQAGVIPGRDGNHFVARAESVQVDRQREDFTADGHALEQVVVVKRQTNPTFLGVACGVNLLAPACQNIENLDGSNSQPGASGGGDDDDDNDDDAKGNGAAKDADND</sequence>
<accession>A0A8H7BNE3</accession>
<evidence type="ECO:0000313" key="3">
    <source>
        <dbReference type="EMBL" id="KAF7722784.1"/>
    </source>
</evidence>
<evidence type="ECO:0000313" key="4">
    <source>
        <dbReference type="Proteomes" id="UP000605846"/>
    </source>
</evidence>
<keyword evidence="4" id="KW-1185">Reference proteome</keyword>
<comment type="caution">
    <text evidence="3">The sequence shown here is derived from an EMBL/GenBank/DDBJ whole genome shotgun (WGS) entry which is preliminary data.</text>
</comment>
<dbReference type="Proteomes" id="UP000605846">
    <property type="component" value="Unassembled WGS sequence"/>
</dbReference>
<name>A0A8H7BNE3_9FUNG</name>
<protein>
    <submittedName>
        <fullName evidence="3">Uncharacterized protein</fullName>
    </submittedName>
</protein>
<gene>
    <name evidence="3" type="ORF">EC973_002703</name>
</gene>
<feature type="signal peptide" evidence="2">
    <location>
        <begin position="1"/>
        <end position="20"/>
    </location>
</feature>
<proteinExistence type="predicted"/>
<feature type="compositionally biased region" description="Polar residues" evidence="1">
    <location>
        <begin position="86"/>
        <end position="96"/>
    </location>
</feature>
<reference evidence="3" key="1">
    <citation type="submission" date="2020-01" db="EMBL/GenBank/DDBJ databases">
        <title>Genome Sequencing of Three Apophysomyces-Like Fungal Strains Confirms a Novel Fungal Genus in the Mucoromycota with divergent Burkholderia-like Endosymbiotic Bacteria.</title>
        <authorList>
            <person name="Stajich J.E."/>
            <person name="Macias A.M."/>
            <person name="Carter-House D."/>
            <person name="Lovett B."/>
            <person name="Kasson L.R."/>
            <person name="Berry K."/>
            <person name="Grigoriev I."/>
            <person name="Chang Y."/>
            <person name="Spatafora J."/>
            <person name="Kasson M.T."/>
        </authorList>
    </citation>
    <scope>NUCLEOTIDE SEQUENCE</scope>
    <source>
        <strain evidence="3">NRRL A-21654</strain>
    </source>
</reference>
<dbReference type="AlphaFoldDB" id="A0A8H7BNE3"/>
<keyword evidence="2" id="KW-0732">Signal</keyword>
<evidence type="ECO:0000256" key="1">
    <source>
        <dbReference type="SAM" id="MobiDB-lite"/>
    </source>
</evidence>
<evidence type="ECO:0000256" key="2">
    <source>
        <dbReference type="SAM" id="SignalP"/>
    </source>
</evidence>
<feature type="region of interest" description="Disordered" evidence="1">
    <location>
        <begin position="86"/>
        <end position="123"/>
    </location>
</feature>
<dbReference type="EMBL" id="JABAYA010000177">
    <property type="protein sequence ID" value="KAF7722784.1"/>
    <property type="molecule type" value="Genomic_DNA"/>
</dbReference>